<evidence type="ECO:0000313" key="8">
    <source>
        <dbReference type="EMBL" id="KHF44919.1"/>
    </source>
</evidence>
<dbReference type="RefSeq" id="WP_037309739.1">
    <property type="nucleotide sequence ID" value="NZ_FOWS01000002.1"/>
</dbReference>
<comment type="caution">
    <text evidence="8">The sequence shown here is derived from an EMBL/GenBank/DDBJ whole genome shotgun (WGS) entry which is preliminary data.</text>
</comment>
<accession>A0A837DAL3</accession>
<dbReference type="GO" id="GO:0005886">
    <property type="term" value="C:plasma membrane"/>
    <property type="evidence" value="ECO:0007669"/>
    <property type="project" value="UniProtKB-SubCell"/>
</dbReference>
<dbReference type="PANTHER" id="PTHR34582:SF6">
    <property type="entry name" value="UPF0702 TRANSMEMBRANE PROTEIN YCAP"/>
    <property type="match status" value="1"/>
</dbReference>
<evidence type="ECO:0000256" key="1">
    <source>
        <dbReference type="ARBA" id="ARBA00004651"/>
    </source>
</evidence>
<evidence type="ECO:0000256" key="5">
    <source>
        <dbReference type="ARBA" id="ARBA00022989"/>
    </source>
</evidence>
<sequence length="164" mass="18159">MDIVLRVLAIYLIIVVLFRTMGKRTMAQVTTVDLVLLLVISEATQQAMLGDDYSITTSALAIITLMFVDRMADLLKFKSTKFSRLIEGAPIVLVEHGKPLETRMRKEHININDVLLAARKQQGLLHLTQIEYAILESSGDISIIPASDAAKQEHVDRTTSAPDG</sequence>
<comment type="subcellular location">
    <subcellularLocation>
        <location evidence="1">Cell membrane</location>
        <topology evidence="1">Multi-pass membrane protein</topology>
    </subcellularLocation>
</comment>
<organism evidence="8 9">
    <name type="scientific">Saccharomonospora viridis</name>
    <dbReference type="NCBI Taxonomy" id="1852"/>
    <lineage>
        <taxon>Bacteria</taxon>
        <taxon>Bacillati</taxon>
        <taxon>Actinomycetota</taxon>
        <taxon>Actinomycetes</taxon>
        <taxon>Pseudonocardiales</taxon>
        <taxon>Pseudonocardiaceae</taxon>
        <taxon>Saccharomonospora</taxon>
    </lineage>
</organism>
<keyword evidence="3" id="KW-1003">Cell membrane</keyword>
<dbReference type="InterPro" id="IPR023090">
    <property type="entry name" value="UPF0702_alpha/beta_dom_sf"/>
</dbReference>
<dbReference type="InterPro" id="IPR007353">
    <property type="entry name" value="DUF421"/>
</dbReference>
<evidence type="ECO:0000313" key="9">
    <source>
        <dbReference type="Proteomes" id="UP000030848"/>
    </source>
</evidence>
<comment type="similarity">
    <text evidence="2">Belongs to the UPF0702 family.</text>
</comment>
<dbReference type="EMBL" id="JRZE01000003">
    <property type="protein sequence ID" value="KHF44919.1"/>
    <property type="molecule type" value="Genomic_DNA"/>
</dbReference>
<keyword evidence="6" id="KW-0472">Membrane</keyword>
<name>A0A837DAL3_9PSEU</name>
<dbReference type="Gene3D" id="3.30.240.20">
    <property type="entry name" value="bsu07140 like domains"/>
    <property type="match status" value="1"/>
</dbReference>
<evidence type="ECO:0000259" key="7">
    <source>
        <dbReference type="Pfam" id="PF04239"/>
    </source>
</evidence>
<feature type="domain" description="YetF C-terminal" evidence="7">
    <location>
        <begin position="78"/>
        <end position="150"/>
    </location>
</feature>
<evidence type="ECO:0000256" key="4">
    <source>
        <dbReference type="ARBA" id="ARBA00022692"/>
    </source>
</evidence>
<reference evidence="8 9" key="1">
    <citation type="submission" date="2014-10" db="EMBL/GenBank/DDBJ databases">
        <title>Genome sequence of Micropolyspora internatus JCM3315.</title>
        <authorList>
            <person name="Shin S.-K."/>
            <person name="Yi H."/>
        </authorList>
    </citation>
    <scope>NUCLEOTIDE SEQUENCE [LARGE SCALE GENOMIC DNA]</scope>
    <source>
        <strain evidence="8 9">JCM 3315</strain>
    </source>
</reference>
<proteinExistence type="inferred from homology"/>
<protein>
    <submittedName>
        <fullName evidence="8">Membrane protein</fullName>
    </submittedName>
</protein>
<gene>
    <name evidence="8" type="ORF">MINT15_18010</name>
</gene>
<keyword evidence="5" id="KW-1133">Transmembrane helix</keyword>
<dbReference type="PANTHER" id="PTHR34582">
    <property type="entry name" value="UPF0702 TRANSMEMBRANE PROTEIN YCAP"/>
    <property type="match status" value="1"/>
</dbReference>
<evidence type="ECO:0000256" key="6">
    <source>
        <dbReference type="ARBA" id="ARBA00023136"/>
    </source>
</evidence>
<dbReference type="Proteomes" id="UP000030848">
    <property type="component" value="Unassembled WGS sequence"/>
</dbReference>
<dbReference type="Pfam" id="PF04239">
    <property type="entry name" value="DUF421"/>
    <property type="match status" value="1"/>
</dbReference>
<dbReference type="AlphaFoldDB" id="A0A837DAL3"/>
<evidence type="ECO:0000256" key="2">
    <source>
        <dbReference type="ARBA" id="ARBA00006448"/>
    </source>
</evidence>
<evidence type="ECO:0000256" key="3">
    <source>
        <dbReference type="ARBA" id="ARBA00022475"/>
    </source>
</evidence>
<dbReference type="OrthoDB" id="9778331at2"/>
<keyword evidence="4" id="KW-0812">Transmembrane</keyword>